<dbReference type="PROSITE" id="PS50082">
    <property type="entry name" value="WD_REPEATS_2"/>
    <property type="match status" value="1"/>
</dbReference>
<dbReference type="InterPro" id="IPR007111">
    <property type="entry name" value="NACHT_NTPase"/>
</dbReference>
<name>A0A7E6FEZ1_9MOLL</name>
<evidence type="ECO:0000256" key="1">
    <source>
        <dbReference type="ARBA" id="ARBA00022574"/>
    </source>
</evidence>
<evidence type="ECO:0000256" key="2">
    <source>
        <dbReference type="ARBA" id="ARBA00022737"/>
    </source>
</evidence>
<proteinExistence type="predicted"/>
<gene>
    <name evidence="7" type="primary">LOC115220715</name>
</gene>
<keyword evidence="2" id="KW-0677">Repeat</keyword>
<feature type="compositionally biased region" description="Polar residues" evidence="4">
    <location>
        <begin position="1"/>
        <end position="10"/>
    </location>
</feature>
<feature type="domain" description="NACHT" evidence="5">
    <location>
        <begin position="479"/>
        <end position="618"/>
    </location>
</feature>
<keyword evidence="1 3" id="KW-0853">WD repeat</keyword>
<evidence type="ECO:0000259" key="5">
    <source>
        <dbReference type="PROSITE" id="PS50837"/>
    </source>
</evidence>
<dbReference type="SUPFAM" id="SSF52540">
    <property type="entry name" value="P-loop containing nucleoside triphosphate hydrolases"/>
    <property type="match status" value="1"/>
</dbReference>
<dbReference type="Gene3D" id="3.40.50.300">
    <property type="entry name" value="P-loop containing nucleotide triphosphate hydrolases"/>
    <property type="match status" value="1"/>
</dbReference>
<evidence type="ECO:0000256" key="4">
    <source>
        <dbReference type="SAM" id="MobiDB-lite"/>
    </source>
</evidence>
<reference evidence="7" key="1">
    <citation type="submission" date="2025-08" db="UniProtKB">
        <authorList>
            <consortium name="RefSeq"/>
        </authorList>
    </citation>
    <scope>IDENTIFICATION</scope>
</reference>
<dbReference type="Pfam" id="PF05729">
    <property type="entry name" value="NACHT"/>
    <property type="match status" value="1"/>
</dbReference>
<dbReference type="InterPro" id="IPR052752">
    <property type="entry name" value="NACHT-WD_repeat"/>
</dbReference>
<keyword evidence="6" id="KW-1185">Reference proteome</keyword>
<dbReference type="PANTHER" id="PTHR19871:SF14">
    <property type="entry name" value="DUF4062 DOMAIN-CONTAINING PROTEIN"/>
    <property type="match status" value="1"/>
</dbReference>
<dbReference type="RefSeq" id="XP_036366329.1">
    <property type="nucleotide sequence ID" value="XM_036510436.1"/>
</dbReference>
<sequence>MKKTAMSNLVIQGAPVPVKSDQKKTSRDGETKKKPAVRSKRLTHRVNKEEPDKIQKNEADVSLHETTNSVEEISPTEKGNLKSILSGSLDNLPNLPNSIVRIFLSSTFKDTQIERNSLMTNVYPKIREFCVSQGLDFQVIDMRWGIPEGTQLEFSTKDLCLSEIENCQHFSMGPNFVGFIGCRYGYRPLPYTIDEQHFDYILQEANAIDSDNIDLLDKWYIKDSNAVPPVYVLQPIRSVFRHFMSRDPNMAEQRAKDTQGWKECERSLLDLIRRASDAAYQNSRLTEEQKHDFFASVTESEMIKGIFQAENPSAKTLVYLRKFIDFPESLDGDDIGGGVGQEGNMVDDSPTIYVDFVEINKKKQVDEEAKELLENCIARLESEKMVTSAFDVIWLPGGIDIGEYHEPHQEYISEFCETFKSDMINLIQQALDDQNRIAEDYYEILHHLHFCVQKCALFCGQQDTLEKIQQITKENNLRKPIVIHAPSGVGKTSLLAMIMKQLSSWFSDNYLAVIRFLGTTQETCNIYNVLLSVMKQLSSMTGMILEPMGYVDMNRLEKYFPRFLRQFGQSIKKPVFILLDSLDQLSEDDDAFSMAWLPDFLPTNVHVIVSTLPQAKIMKNLANRLQRDDCFIEVPLMSETIGEEVLRKFFNKKKRTITDSQKEQLLAKFSKVSSPLYLKLLLHEASQWLSYEDIDFEQLPDSVNSAIEQHFENLERKFGKTLVQFALGYLTISLNGLTELELIDALSCNNEVLNAIFEMNDPPSRKIINLPPFLWARIYHDIRDYLTGRFSHGKSTFYWYHRQFIEAASRRYTQNEENLHADLAEIFACESNIKKDLILQQRNWVIYDADRNITPQILNFENKRKLECITYHICRAGDFINTKDVKENAFCNIHFLFTKITVFSQDHIIREIKDFLTKRPDRDIQVILELLQDINEEIQSLEQLAFLILANLAKTNNGSSLTSLIEKSEQILYSSNRKMLIPTCNCLKNRNSDSITDSKLVFTFPNYSSIIENRDGIILLEKRASEMSPFAVILTNGCIELTRLNHGQIQSFIPTTDGDRVYLLATERIGSLNSSTLKIRWQNDDILKNYGTPYLCSWTKDGSYLVIAFDSNQIALFYVRENKLRMSTAFPVKEGLVFNNLCLFYNAEALSVFASSTNGELVEYSKLDNHNPSTKKKQLSSTISSLQMTNNDELIVLKLSGDQTLLCSLLTETFQETGKYKFDGESTDFELCSSSALLAVLKDKNKICILDAFNYLESQTIKVPCPTITCFAVKWSKHQVLASYMDTLIIFDYSNETILFQLESHSDPIKCLALSDNFAVTIDTNFILKLWDFSKVNSSDKTPCANRRLTEEQDVISFAINQKAATIVTGSQHNQMNEWNSNGFLLKSFKINLRPQEMHLINDKYLLAYEKSKGKLEIYDFETTEIHLPFKDMYILAITTYQSFEEILLYTVNDHKNYLTVAISDIGKKKFMMEIPCLKDFEFTSLEVSLTPLCSYILFKFGITDSDYKDIEQKWKTKGGFSPQPYPYRFAALKLDSGNGILKQCFRQLTDIPTLGRTASPLQGNQIMIVSGRAVLIWDIFTGKCDEAIAKSVYRKSKFRRYLDSEDENCEGLCFESSVNSKYVTIGYADGFVIIYRTSNGRPMIETLPETKHEASVNQVTISPNNKWVASACANGVIKLWKTKDNSEFFSMQLRSSSCRMQFSLDFKHFVVLTTANDICIFNVHTETEIKN</sequence>
<feature type="compositionally biased region" description="Basic and acidic residues" evidence="4">
    <location>
        <begin position="46"/>
        <end position="56"/>
    </location>
</feature>
<dbReference type="KEGG" id="osn:115220715"/>
<dbReference type="PANTHER" id="PTHR19871">
    <property type="entry name" value="BETA TRANSDUCIN-RELATED PROTEIN"/>
    <property type="match status" value="1"/>
</dbReference>
<feature type="compositionally biased region" description="Basic and acidic residues" evidence="4">
    <location>
        <begin position="20"/>
        <end position="33"/>
    </location>
</feature>
<evidence type="ECO:0000313" key="6">
    <source>
        <dbReference type="Proteomes" id="UP000515154"/>
    </source>
</evidence>
<dbReference type="Proteomes" id="UP000515154">
    <property type="component" value="Linkage group LG17"/>
</dbReference>
<protein>
    <submittedName>
        <fullName evidence="7">NACHT and WD repeat domain-containing protein 2-like</fullName>
    </submittedName>
</protein>
<dbReference type="SUPFAM" id="SSF50998">
    <property type="entry name" value="Quinoprotein alcohol dehydrogenase-like"/>
    <property type="match status" value="1"/>
</dbReference>
<dbReference type="Pfam" id="PF25469">
    <property type="entry name" value="WHD_NWD1"/>
    <property type="match status" value="1"/>
</dbReference>
<feature type="region of interest" description="Disordered" evidence="4">
    <location>
        <begin position="1"/>
        <end position="56"/>
    </location>
</feature>
<dbReference type="Pfam" id="PF00400">
    <property type="entry name" value="WD40"/>
    <property type="match status" value="1"/>
</dbReference>
<feature type="repeat" description="WD" evidence="3">
    <location>
        <begin position="1650"/>
        <end position="1691"/>
    </location>
</feature>
<dbReference type="InterPro" id="IPR057588">
    <property type="entry name" value="NWD1/2-like_WH"/>
</dbReference>
<dbReference type="SMART" id="SM00320">
    <property type="entry name" value="WD40"/>
    <property type="match status" value="5"/>
</dbReference>
<dbReference type="Pfam" id="PF13271">
    <property type="entry name" value="DUF4062"/>
    <property type="match status" value="1"/>
</dbReference>
<accession>A0A7E6FEZ1</accession>
<dbReference type="InterPro" id="IPR015943">
    <property type="entry name" value="WD40/YVTN_repeat-like_dom_sf"/>
</dbReference>
<dbReference type="PROSITE" id="PS50294">
    <property type="entry name" value="WD_REPEATS_REGION"/>
    <property type="match status" value="1"/>
</dbReference>
<dbReference type="InterPro" id="IPR001680">
    <property type="entry name" value="WD40_rpt"/>
</dbReference>
<evidence type="ECO:0000256" key="3">
    <source>
        <dbReference type="PROSITE-ProRule" id="PRU00221"/>
    </source>
</evidence>
<feature type="compositionally biased region" description="Basic residues" evidence="4">
    <location>
        <begin position="34"/>
        <end position="45"/>
    </location>
</feature>
<dbReference type="PROSITE" id="PS50837">
    <property type="entry name" value="NACHT"/>
    <property type="match status" value="1"/>
</dbReference>
<dbReference type="Gene3D" id="2.130.10.10">
    <property type="entry name" value="YVTN repeat-like/Quinoprotein amine dehydrogenase"/>
    <property type="match status" value="2"/>
</dbReference>
<dbReference type="InterPro" id="IPR027417">
    <property type="entry name" value="P-loop_NTPase"/>
</dbReference>
<dbReference type="InterPro" id="IPR003593">
    <property type="entry name" value="AAA+_ATPase"/>
</dbReference>
<evidence type="ECO:0000313" key="7">
    <source>
        <dbReference type="RefSeq" id="XP_036366329.1"/>
    </source>
</evidence>
<organism evidence="6 7">
    <name type="scientific">Octopus sinensis</name>
    <name type="common">East Asian common octopus</name>
    <dbReference type="NCBI Taxonomy" id="2607531"/>
    <lineage>
        <taxon>Eukaryota</taxon>
        <taxon>Metazoa</taxon>
        <taxon>Spiralia</taxon>
        <taxon>Lophotrochozoa</taxon>
        <taxon>Mollusca</taxon>
        <taxon>Cephalopoda</taxon>
        <taxon>Coleoidea</taxon>
        <taxon>Octopodiformes</taxon>
        <taxon>Octopoda</taxon>
        <taxon>Incirrata</taxon>
        <taxon>Octopodidae</taxon>
        <taxon>Octopus</taxon>
    </lineage>
</organism>
<dbReference type="SMART" id="SM00382">
    <property type="entry name" value="AAA"/>
    <property type="match status" value="1"/>
</dbReference>
<dbReference type="InterPro" id="IPR025139">
    <property type="entry name" value="DUF4062"/>
</dbReference>
<dbReference type="InterPro" id="IPR011047">
    <property type="entry name" value="Quinoprotein_ADH-like_sf"/>
</dbReference>